<comment type="catalytic activity">
    <reaction evidence="6 7 9">
        <text>Hydrolysis of proteins to small peptides in the presence of ATP and magnesium. alpha-casein is the usual test substrate. In the absence of ATP, only oligopeptides shorter than five residues are hydrolyzed (such as succinyl-Leu-Tyr-|-NHMec, and Leu-Tyr-Leu-|-Tyr-Trp, in which cleavage of the -Tyr-|-Leu- and -Tyr-|-Trp bonds also occurs).</text>
        <dbReference type="EC" id="3.4.21.92"/>
    </reaction>
</comment>
<organism evidence="13 14">
    <name type="scientific">Acidipropionibacterium virtanenii</name>
    <dbReference type="NCBI Taxonomy" id="2057246"/>
    <lineage>
        <taxon>Bacteria</taxon>
        <taxon>Bacillati</taxon>
        <taxon>Actinomycetota</taxon>
        <taxon>Actinomycetes</taxon>
        <taxon>Propionibacteriales</taxon>
        <taxon>Propionibacteriaceae</taxon>
        <taxon>Acidipropionibacterium</taxon>
    </lineage>
</organism>
<dbReference type="GO" id="GO:0051117">
    <property type="term" value="F:ATPase binding"/>
    <property type="evidence" value="ECO:0007669"/>
    <property type="project" value="TreeGrafter"/>
</dbReference>
<dbReference type="KEGG" id="acij:JS278_01215"/>
<evidence type="ECO:0000256" key="11">
    <source>
        <dbReference type="RuleBase" id="RU000550"/>
    </source>
</evidence>
<feature type="active site" evidence="7 9">
    <location>
        <position position="163"/>
    </location>
</feature>
<dbReference type="GO" id="GO:0006515">
    <property type="term" value="P:protein quality control for misfolded or incompletely synthesized proteins"/>
    <property type="evidence" value="ECO:0007669"/>
    <property type="project" value="TreeGrafter"/>
</dbReference>
<evidence type="ECO:0000256" key="9">
    <source>
        <dbReference type="PROSITE-ProRule" id="PRU10086"/>
    </source>
</evidence>
<dbReference type="GO" id="GO:0005737">
    <property type="term" value="C:cytoplasm"/>
    <property type="evidence" value="ECO:0007669"/>
    <property type="project" value="UniProtKB-SubCell"/>
</dbReference>
<evidence type="ECO:0000256" key="8">
    <source>
        <dbReference type="PROSITE-ProRule" id="PRU10085"/>
    </source>
</evidence>
<gene>
    <name evidence="13" type="primary">clpP2</name>
    <name evidence="7" type="synonym">clpP</name>
    <name evidence="13" type="ORF">JS278_01215</name>
</gene>
<dbReference type="HAMAP" id="MF_00444">
    <property type="entry name" value="ClpP"/>
    <property type="match status" value="1"/>
</dbReference>
<dbReference type="SUPFAM" id="SSF52096">
    <property type="entry name" value="ClpP/crotonase"/>
    <property type="match status" value="1"/>
</dbReference>
<dbReference type="PROSITE" id="PS00381">
    <property type="entry name" value="CLP_PROTEASE_SER"/>
    <property type="match status" value="1"/>
</dbReference>
<dbReference type="GO" id="GO:0004252">
    <property type="term" value="F:serine-type endopeptidase activity"/>
    <property type="evidence" value="ECO:0007669"/>
    <property type="project" value="UniProtKB-UniRule"/>
</dbReference>
<dbReference type="InterPro" id="IPR023562">
    <property type="entry name" value="ClpP/TepA"/>
</dbReference>
<dbReference type="NCBIfam" id="NF009205">
    <property type="entry name" value="PRK12553.1"/>
    <property type="match status" value="1"/>
</dbReference>
<dbReference type="Proteomes" id="UP000251995">
    <property type="component" value="Chromosome"/>
</dbReference>
<name>A0A344USZ3_9ACTN</name>
<dbReference type="Gene3D" id="3.90.226.10">
    <property type="entry name" value="2-enoyl-CoA Hydratase, Chain A, domain 1"/>
    <property type="match status" value="1"/>
</dbReference>
<evidence type="ECO:0000256" key="4">
    <source>
        <dbReference type="ARBA" id="ARBA00022801"/>
    </source>
</evidence>
<evidence type="ECO:0000256" key="3">
    <source>
        <dbReference type="ARBA" id="ARBA00022670"/>
    </source>
</evidence>
<dbReference type="InterPro" id="IPR018215">
    <property type="entry name" value="ClpP_Ser_AS"/>
</dbReference>
<protein>
    <recommendedName>
        <fullName evidence="7 12">ATP-dependent Clp protease proteolytic subunit</fullName>
        <ecNumber evidence="7 10">3.4.21.92</ecNumber>
    </recommendedName>
    <alternativeName>
        <fullName evidence="7">Endopeptidase Clp</fullName>
    </alternativeName>
</protein>
<dbReference type="CDD" id="cd07017">
    <property type="entry name" value="S14_ClpP_2"/>
    <property type="match status" value="1"/>
</dbReference>
<comment type="similarity">
    <text evidence="1 7 12">Belongs to the peptidase S14 family.</text>
</comment>
<dbReference type="FunFam" id="3.90.226.10:FF:000002">
    <property type="entry name" value="ATP-dependent Clp protease proteolytic subunit"/>
    <property type="match status" value="1"/>
</dbReference>
<dbReference type="GO" id="GO:0009368">
    <property type="term" value="C:endopeptidase Clp complex"/>
    <property type="evidence" value="ECO:0007669"/>
    <property type="project" value="TreeGrafter"/>
</dbReference>
<evidence type="ECO:0000256" key="7">
    <source>
        <dbReference type="HAMAP-Rule" id="MF_00444"/>
    </source>
</evidence>
<dbReference type="EC" id="3.4.21.92" evidence="7 10"/>
<evidence type="ECO:0000313" key="13">
    <source>
        <dbReference type="EMBL" id="AXE38391.1"/>
    </source>
</evidence>
<dbReference type="GO" id="GO:0004176">
    <property type="term" value="F:ATP-dependent peptidase activity"/>
    <property type="evidence" value="ECO:0007669"/>
    <property type="project" value="InterPro"/>
</dbReference>
<feature type="active site" evidence="8">
    <location>
        <position position="138"/>
    </location>
</feature>
<keyword evidence="5 7" id="KW-0720">Serine protease</keyword>
<evidence type="ECO:0000256" key="1">
    <source>
        <dbReference type="ARBA" id="ARBA00007039"/>
    </source>
</evidence>
<dbReference type="NCBIfam" id="NF001368">
    <property type="entry name" value="PRK00277.1"/>
    <property type="match status" value="1"/>
</dbReference>
<feature type="active site" description="Nucleophile" evidence="7">
    <location>
        <position position="138"/>
    </location>
</feature>
<evidence type="ECO:0000313" key="14">
    <source>
        <dbReference type="Proteomes" id="UP000251995"/>
    </source>
</evidence>
<dbReference type="RefSeq" id="WP_114044405.1">
    <property type="nucleotide sequence ID" value="NZ_CP025198.1"/>
</dbReference>
<evidence type="ECO:0000256" key="5">
    <source>
        <dbReference type="ARBA" id="ARBA00022825"/>
    </source>
</evidence>
<proteinExistence type="inferred from homology"/>
<accession>A0A344USZ3</accession>
<reference evidence="13 14" key="1">
    <citation type="submission" date="2017-12" db="EMBL/GenBank/DDBJ databases">
        <title>The whole genome sequence of the Acidipropionibacterium virtanenii sp. nov. type strain JS278.</title>
        <authorList>
            <person name="Laine P."/>
            <person name="Deptula P."/>
            <person name="Varmanen P."/>
            <person name="Auvinen P."/>
        </authorList>
    </citation>
    <scope>NUCLEOTIDE SEQUENCE [LARGE SCALE GENOMIC DNA]</scope>
    <source>
        <strain evidence="13 14">JS278</strain>
    </source>
</reference>
<keyword evidence="14" id="KW-1185">Reference proteome</keyword>
<evidence type="ECO:0000256" key="2">
    <source>
        <dbReference type="ARBA" id="ARBA00022490"/>
    </source>
</evidence>
<comment type="function">
    <text evidence="7 11">Cleaves peptides in various proteins in a process that requires ATP hydrolysis. Has a chymotrypsin-like activity. Plays a major role in the degradation of misfolded proteins.</text>
</comment>
<evidence type="ECO:0000256" key="6">
    <source>
        <dbReference type="ARBA" id="ARBA00034021"/>
    </source>
</evidence>
<dbReference type="PANTHER" id="PTHR10381">
    <property type="entry name" value="ATP-DEPENDENT CLP PROTEASE PROTEOLYTIC SUBUNIT"/>
    <property type="match status" value="1"/>
</dbReference>
<keyword evidence="3 7" id="KW-0645">Protease</keyword>
<sequence>MDLSEMARFNAAQASHIANPVPMNPMSMNPSSIAPAGPSMDYYIPQWEERTSYGMRRVDPYTKLFEDRIIFLGTPVTDDIANAVMAQLLCLQSMDPDRQISMYINSPGGSFSAMSAIYDTMNYVRPDIQTVCLGMAASAAAVLLAAGTKGKRLALPNSTILIHQPSMGQQSYGQSSDIEIQADEIQRIRTLMEQMLADATGQTTEQISKDVDRDKYLTAEGAKQYGIIDDLLTSV</sequence>
<dbReference type="PROSITE" id="PS00382">
    <property type="entry name" value="CLP_PROTEASE_HIS"/>
    <property type="match status" value="1"/>
</dbReference>
<dbReference type="EMBL" id="CP025198">
    <property type="protein sequence ID" value="AXE38391.1"/>
    <property type="molecule type" value="Genomic_DNA"/>
</dbReference>
<dbReference type="PRINTS" id="PR00127">
    <property type="entry name" value="CLPPROTEASEP"/>
</dbReference>
<dbReference type="InterPro" id="IPR033135">
    <property type="entry name" value="ClpP_His_AS"/>
</dbReference>
<dbReference type="OrthoDB" id="9802800at2"/>
<keyword evidence="4 7" id="KW-0378">Hydrolase</keyword>
<evidence type="ECO:0000256" key="10">
    <source>
        <dbReference type="RuleBase" id="RU000549"/>
    </source>
</evidence>
<evidence type="ECO:0000256" key="12">
    <source>
        <dbReference type="RuleBase" id="RU003567"/>
    </source>
</evidence>
<dbReference type="InterPro" id="IPR029045">
    <property type="entry name" value="ClpP/crotonase-like_dom_sf"/>
</dbReference>
<comment type="subcellular location">
    <subcellularLocation>
        <location evidence="7">Cytoplasm</location>
    </subcellularLocation>
</comment>
<keyword evidence="2 7" id="KW-0963">Cytoplasm</keyword>
<dbReference type="PANTHER" id="PTHR10381:SF26">
    <property type="entry name" value="ATP-DEPENDENT CLP PROTEASE PROTEOLYTIC SUBUNIT-LIKE-RELATED"/>
    <property type="match status" value="1"/>
</dbReference>
<dbReference type="Pfam" id="PF00574">
    <property type="entry name" value="CLP_protease"/>
    <property type="match status" value="1"/>
</dbReference>
<comment type="subunit">
    <text evidence="7">Fourteen ClpP subunits assemble into 2 heptameric rings which stack back to back to give a disk-like structure with a central cavity, resembling the structure of eukaryotic proteasomes.</text>
</comment>
<dbReference type="AlphaFoldDB" id="A0A344USZ3"/>
<dbReference type="InterPro" id="IPR001907">
    <property type="entry name" value="ClpP"/>
</dbReference>